<keyword evidence="2" id="KW-1185">Reference proteome</keyword>
<proteinExistence type="predicted"/>
<name>A0ACD1GGW8_9EURO</name>
<evidence type="ECO:0000313" key="1">
    <source>
        <dbReference type="EMBL" id="RAH48569.1"/>
    </source>
</evidence>
<dbReference type="Proteomes" id="UP000249057">
    <property type="component" value="Unassembled WGS sequence"/>
</dbReference>
<accession>A0ACD1GGW8</accession>
<sequence>MVSPIMAEKSINSPPSSPPIYPQSPEGWQVALRAIKRLYAQRQYKQCTARVSELLITALEPIHPVYQTFLYFYSAICYEAMGLSAHNYSRNKLPLLHSALDCFTNCSAALPSPVPTTERYSHISEALFTSVPSDYSSYSDSPGSRTRPSSLASSLADMIERSLIYGSVDGDPFVSNDGDDEDRQFQEELCTGILATSASQSHLIPSPLNVRKPSGASISSISGTCDDAPNASKTSDLHAWTNRPAASSVGTSKIPLARPPSKVPVKVAPRPVRTPSPEPRHGTNFADAISSLEEGRRILPYPTEYTNHISNYNSSIRSLNTQITSSITTIRAMIEEVTEMQHARRVSKSIRRSASFWSFSPVKERDRSSSSAVSRAKSADNSSGRVLVTESMEQRIERLRSEGWQTVGTKSQRRGWKGEEYYRAYCSRVLEELYLKEVQ</sequence>
<evidence type="ECO:0000313" key="2">
    <source>
        <dbReference type="Proteomes" id="UP000249057"/>
    </source>
</evidence>
<reference evidence="1" key="1">
    <citation type="submission" date="2018-02" db="EMBL/GenBank/DDBJ databases">
        <title>The genomes of Aspergillus section Nigri reveals drivers in fungal speciation.</title>
        <authorList>
            <consortium name="DOE Joint Genome Institute"/>
            <person name="Vesth T.C."/>
            <person name="Nybo J."/>
            <person name="Theobald S."/>
            <person name="Brandl J."/>
            <person name="Frisvad J.C."/>
            <person name="Nielsen K.F."/>
            <person name="Lyhne E.K."/>
            <person name="Kogle M.E."/>
            <person name="Kuo A."/>
            <person name="Riley R."/>
            <person name="Clum A."/>
            <person name="Nolan M."/>
            <person name="Lipzen A."/>
            <person name="Salamov A."/>
            <person name="Henrissat B."/>
            <person name="Wiebenga A."/>
            <person name="De vries R.P."/>
            <person name="Grigoriev I.V."/>
            <person name="Mortensen U.H."/>
            <person name="Andersen M.R."/>
            <person name="Baker S.E."/>
        </authorList>
    </citation>
    <scope>NUCLEOTIDE SEQUENCE</scope>
    <source>
        <strain evidence="1">CBS 621.78</strain>
    </source>
</reference>
<dbReference type="EMBL" id="KZ825322">
    <property type="protein sequence ID" value="RAH48569.1"/>
    <property type="molecule type" value="Genomic_DNA"/>
</dbReference>
<organism evidence="1 2">
    <name type="scientific">Aspergillus brunneoviolaceus CBS 621.78</name>
    <dbReference type="NCBI Taxonomy" id="1450534"/>
    <lineage>
        <taxon>Eukaryota</taxon>
        <taxon>Fungi</taxon>
        <taxon>Dikarya</taxon>
        <taxon>Ascomycota</taxon>
        <taxon>Pezizomycotina</taxon>
        <taxon>Eurotiomycetes</taxon>
        <taxon>Eurotiomycetidae</taxon>
        <taxon>Eurotiales</taxon>
        <taxon>Aspergillaceae</taxon>
        <taxon>Aspergillus</taxon>
        <taxon>Aspergillus subgen. Circumdati</taxon>
    </lineage>
</organism>
<protein>
    <submittedName>
        <fullName evidence="1">Uncharacterized protein</fullName>
    </submittedName>
</protein>
<gene>
    <name evidence="1" type="ORF">BO95DRAFT_407629</name>
</gene>